<evidence type="ECO:0000256" key="2">
    <source>
        <dbReference type="ARBA" id="ARBA00023315"/>
    </source>
</evidence>
<feature type="domain" description="N-acetyltransferase" evidence="3">
    <location>
        <begin position="6"/>
        <end position="154"/>
    </location>
</feature>
<dbReference type="InterPro" id="IPR016181">
    <property type="entry name" value="Acyl_CoA_acyltransferase"/>
</dbReference>
<keyword evidence="2 4" id="KW-0012">Acyltransferase</keyword>
<organism evidence="4 5">
    <name type="scientific">Nocardioides kribbensis</name>
    <dbReference type="NCBI Taxonomy" id="305517"/>
    <lineage>
        <taxon>Bacteria</taxon>
        <taxon>Bacillati</taxon>
        <taxon>Actinomycetota</taxon>
        <taxon>Actinomycetes</taxon>
        <taxon>Propionibacteriales</taxon>
        <taxon>Nocardioidaceae</taxon>
        <taxon>Nocardioides</taxon>
    </lineage>
</organism>
<dbReference type="SUPFAM" id="SSF55729">
    <property type="entry name" value="Acyl-CoA N-acyltransferases (Nat)"/>
    <property type="match status" value="1"/>
</dbReference>
<dbReference type="Gene3D" id="3.40.630.30">
    <property type="match status" value="1"/>
</dbReference>
<reference evidence="4 5" key="1">
    <citation type="submission" date="2024-02" db="EMBL/GenBank/DDBJ databases">
        <title>Full genome sequence of Nocardioides kribbensis.</title>
        <authorList>
            <person name="Poletto B.L."/>
            <person name="Silva G."/>
            <person name="Galante D."/>
            <person name="Campos K.R."/>
            <person name="Santos M.B.N."/>
            <person name="Sacchi C.T."/>
        </authorList>
    </citation>
    <scope>NUCLEOTIDE SEQUENCE [LARGE SCALE GENOMIC DNA]</scope>
    <source>
        <strain evidence="4 5">O4R</strain>
    </source>
</reference>
<sequence length="154" mass="16695">MGVEEIRVRAARTEEVDELLDLWARAGENASRPPDRPDLVQRLLEHDPGAVLVAVAGGRLVGSVVAGWDGWRANLYRLAVEPDRRGRGVARLLVAAAERRLTALGAERLCAMVLDDNDPARGLWSALGYAPQGEWRRWVREVPEGDGGAGATPA</sequence>
<dbReference type="EC" id="2.3.1.-" evidence="4"/>
<dbReference type="EMBL" id="JBEGDP010000001">
    <property type="protein sequence ID" value="MEQ7846056.1"/>
    <property type="molecule type" value="Genomic_DNA"/>
</dbReference>
<evidence type="ECO:0000313" key="4">
    <source>
        <dbReference type="EMBL" id="MEQ7846056.1"/>
    </source>
</evidence>
<dbReference type="GO" id="GO:0016746">
    <property type="term" value="F:acyltransferase activity"/>
    <property type="evidence" value="ECO:0007669"/>
    <property type="project" value="UniProtKB-KW"/>
</dbReference>
<dbReference type="PROSITE" id="PS51186">
    <property type="entry name" value="GNAT"/>
    <property type="match status" value="1"/>
</dbReference>
<protein>
    <submittedName>
        <fullName evidence="4">GNAT family N-acetyltransferase</fullName>
        <ecNumber evidence="4">2.3.1.-</ecNumber>
    </submittedName>
</protein>
<proteinExistence type="predicted"/>
<dbReference type="PANTHER" id="PTHR43877">
    <property type="entry name" value="AMINOALKYLPHOSPHONATE N-ACETYLTRANSFERASE-RELATED-RELATED"/>
    <property type="match status" value="1"/>
</dbReference>
<evidence type="ECO:0000259" key="3">
    <source>
        <dbReference type="PROSITE" id="PS51186"/>
    </source>
</evidence>
<dbReference type="RefSeq" id="WP_349803650.1">
    <property type="nucleotide sequence ID" value="NZ_JBEGDP010000001.1"/>
</dbReference>
<gene>
    <name evidence="4" type="ORF">V6R90_02105</name>
</gene>
<dbReference type="Proteomes" id="UP001482520">
    <property type="component" value="Unassembled WGS sequence"/>
</dbReference>
<comment type="caution">
    <text evidence="4">The sequence shown here is derived from an EMBL/GenBank/DDBJ whole genome shotgun (WGS) entry which is preliminary data.</text>
</comment>
<dbReference type="InterPro" id="IPR000182">
    <property type="entry name" value="GNAT_dom"/>
</dbReference>
<keyword evidence="1 4" id="KW-0808">Transferase</keyword>
<evidence type="ECO:0000313" key="5">
    <source>
        <dbReference type="Proteomes" id="UP001482520"/>
    </source>
</evidence>
<dbReference type="CDD" id="cd04301">
    <property type="entry name" value="NAT_SF"/>
    <property type="match status" value="1"/>
</dbReference>
<dbReference type="InterPro" id="IPR050832">
    <property type="entry name" value="Bact_Acetyltransf"/>
</dbReference>
<accession>A0ABV1NU78</accession>
<name>A0ABV1NU78_9ACTN</name>
<evidence type="ECO:0000256" key="1">
    <source>
        <dbReference type="ARBA" id="ARBA00022679"/>
    </source>
</evidence>
<dbReference type="Pfam" id="PF00583">
    <property type="entry name" value="Acetyltransf_1"/>
    <property type="match status" value="1"/>
</dbReference>
<keyword evidence="5" id="KW-1185">Reference proteome</keyword>